<accession>A0A7X2D2D0</accession>
<dbReference type="InterPro" id="IPR036513">
    <property type="entry name" value="STAS_dom_sf"/>
</dbReference>
<comment type="caution">
    <text evidence="2">The sequence shown here is derived from an EMBL/GenBank/DDBJ whole genome shotgun (WGS) entry which is preliminary data.</text>
</comment>
<dbReference type="GO" id="GO:0043856">
    <property type="term" value="F:anti-sigma factor antagonist activity"/>
    <property type="evidence" value="ECO:0007669"/>
    <property type="project" value="TreeGrafter"/>
</dbReference>
<dbReference type="InterPro" id="IPR002645">
    <property type="entry name" value="STAS_dom"/>
</dbReference>
<dbReference type="Proteomes" id="UP000434582">
    <property type="component" value="Unassembled WGS sequence"/>
</dbReference>
<keyword evidence="3" id="KW-1185">Reference proteome</keyword>
<dbReference type="PANTHER" id="PTHR33495">
    <property type="entry name" value="ANTI-SIGMA FACTOR ANTAGONIST TM_1081-RELATED-RELATED"/>
    <property type="match status" value="1"/>
</dbReference>
<evidence type="ECO:0000259" key="1">
    <source>
        <dbReference type="PROSITE" id="PS50801"/>
    </source>
</evidence>
<evidence type="ECO:0000313" key="2">
    <source>
        <dbReference type="EMBL" id="MQX35556.1"/>
    </source>
</evidence>
<proteinExistence type="predicted"/>
<dbReference type="Gene3D" id="3.30.750.24">
    <property type="entry name" value="STAS domain"/>
    <property type="match status" value="1"/>
</dbReference>
<dbReference type="SUPFAM" id="SSF52091">
    <property type="entry name" value="SpoIIaa-like"/>
    <property type="match status" value="1"/>
</dbReference>
<gene>
    <name evidence="2" type="ORF">GHC57_03400</name>
</gene>
<evidence type="ECO:0000313" key="3">
    <source>
        <dbReference type="Proteomes" id="UP000434582"/>
    </source>
</evidence>
<dbReference type="PROSITE" id="PS50801">
    <property type="entry name" value="STAS"/>
    <property type="match status" value="1"/>
</dbReference>
<dbReference type="OrthoDB" id="8236316at2"/>
<name>A0A7X2D2D0_9PROT</name>
<sequence>MIFKQWDDTALVHLCGSLTHADFERFNAVLDHLSRAAPSTFVLDLSDVNFIDSSGIGMLLMAQELAEHRECLCRLRGVGPAAWAILEQAHVSDLFEVDPHLPGLDPDGSGIAAA</sequence>
<dbReference type="Pfam" id="PF13466">
    <property type="entry name" value="STAS_2"/>
    <property type="match status" value="1"/>
</dbReference>
<dbReference type="EMBL" id="WIVE01000005">
    <property type="protein sequence ID" value="MQX35556.1"/>
    <property type="molecule type" value="Genomic_DNA"/>
</dbReference>
<organism evidence="2 3">
    <name type="scientific">Roseospira navarrensis</name>
    <dbReference type="NCBI Taxonomy" id="140058"/>
    <lineage>
        <taxon>Bacteria</taxon>
        <taxon>Pseudomonadati</taxon>
        <taxon>Pseudomonadota</taxon>
        <taxon>Alphaproteobacteria</taxon>
        <taxon>Rhodospirillales</taxon>
        <taxon>Rhodospirillaceae</taxon>
        <taxon>Roseospira</taxon>
    </lineage>
</organism>
<dbReference type="CDD" id="cd07043">
    <property type="entry name" value="STAS_anti-anti-sigma_factors"/>
    <property type="match status" value="1"/>
</dbReference>
<protein>
    <submittedName>
        <fullName evidence="2">STAS domain-containing protein</fullName>
    </submittedName>
</protein>
<feature type="domain" description="STAS" evidence="1">
    <location>
        <begin position="1"/>
        <end position="78"/>
    </location>
</feature>
<dbReference type="RefSeq" id="WP_153341171.1">
    <property type="nucleotide sequence ID" value="NZ_WIVE01000005.1"/>
</dbReference>
<reference evidence="2 3" key="1">
    <citation type="submission" date="2019-10" db="EMBL/GenBank/DDBJ databases">
        <title>Draft whole-genome sequence of the purple nonsulfur photosynthetic bacterium Roseospira navarrensis DSM 15114.</title>
        <authorList>
            <person name="Kyndt J.A."/>
            <person name="Meyer T.E."/>
        </authorList>
    </citation>
    <scope>NUCLEOTIDE SEQUENCE [LARGE SCALE GENOMIC DNA]</scope>
    <source>
        <strain evidence="2 3">DSM 15114</strain>
    </source>
</reference>
<dbReference type="AlphaFoldDB" id="A0A7X2D2D0"/>
<dbReference type="InterPro" id="IPR058548">
    <property type="entry name" value="MlaB-like_STAS"/>
</dbReference>